<name>A0ABP0UR23_9BRYO</name>
<protein>
    <recommendedName>
        <fullName evidence="4">Methyltransferase type 12 domain-containing protein</fullName>
    </recommendedName>
</protein>
<organism evidence="5 6">
    <name type="scientific">Sphagnum troendelagicum</name>
    <dbReference type="NCBI Taxonomy" id="128251"/>
    <lineage>
        <taxon>Eukaryota</taxon>
        <taxon>Viridiplantae</taxon>
        <taxon>Streptophyta</taxon>
        <taxon>Embryophyta</taxon>
        <taxon>Bryophyta</taxon>
        <taxon>Sphagnophytina</taxon>
        <taxon>Sphagnopsida</taxon>
        <taxon>Sphagnales</taxon>
        <taxon>Sphagnaceae</taxon>
        <taxon>Sphagnum</taxon>
    </lineage>
</organism>
<keyword evidence="2" id="KW-0489">Methyltransferase</keyword>
<dbReference type="Gene3D" id="3.40.50.150">
    <property type="entry name" value="Vaccinia Virus protein VP39"/>
    <property type="match status" value="2"/>
</dbReference>
<dbReference type="Proteomes" id="UP001497512">
    <property type="component" value="Chromosome 6"/>
</dbReference>
<dbReference type="CDD" id="cd02440">
    <property type="entry name" value="AdoMet_MTases"/>
    <property type="match status" value="2"/>
</dbReference>
<accession>A0ABP0UR23</accession>
<sequence>MEETVGKSSTSRLQIYPSPSDTISPYLRDKYEKEARKNWDLFYKRNADRFFKDRHYLDKEWGHYIGGKVEEVGCGVGNTIFPLLAEFPQIFLHACDFSPRAVNLVKAHQEYSEQRVNAFVCDVTAEDLSAFIAPSSVDVVTLVFMLSAVSPAKMAEVIINLKQVLKPGGHVLVRDYAMGDLAQERLTRKDQKISENFFARGDGTRAYYFSEHSLLDLFEGQGFTCKAVTVHCRQIENRSRALVMNRRWIQGEFCLLHSDLKSKHEENGVEAENDIDLSEGVAALFEPNLSLEMKRIEVCKHDILVKCLGKEHQHTVKATGLLLWDAAPALATILEANPALVKGKSVVELGCGALALCSLLASDHASLVVATDGDSDVLDLLRENLELNASTFPVRKVVCSRLEWGCKDAMESVRALSTGNGFDVVLGTDVTYVAEMVPLLFQTARTLISPSSSACQPILLLCHFARKVAEGDILAAAKAHGFNLHTAWTSELVIPPGLESLGSTHGPLRLLYFHPSA</sequence>
<dbReference type="Pfam" id="PF10294">
    <property type="entry name" value="Methyltransf_16"/>
    <property type="match status" value="1"/>
</dbReference>
<comment type="similarity">
    <text evidence="1">Belongs to the methyltransferase superfamily. METL family.</text>
</comment>
<dbReference type="InterPro" id="IPR013217">
    <property type="entry name" value="Methyltransf_12"/>
</dbReference>
<dbReference type="InterPro" id="IPR026113">
    <property type="entry name" value="METTL2/6/8-like"/>
</dbReference>
<dbReference type="InterPro" id="IPR029063">
    <property type="entry name" value="SAM-dependent_MTases_sf"/>
</dbReference>
<evidence type="ECO:0000256" key="2">
    <source>
        <dbReference type="ARBA" id="ARBA00022603"/>
    </source>
</evidence>
<reference evidence="5" key="1">
    <citation type="submission" date="2024-02" db="EMBL/GenBank/DDBJ databases">
        <authorList>
            <consortium name="ELIXIR-Norway"/>
            <consortium name="Elixir Norway"/>
        </authorList>
    </citation>
    <scope>NUCLEOTIDE SEQUENCE</scope>
</reference>
<gene>
    <name evidence="5" type="ORF">CSSPTR1EN2_LOCUS18946</name>
</gene>
<keyword evidence="3" id="KW-0808">Transferase</keyword>
<proteinExistence type="inferred from homology"/>
<dbReference type="InterPro" id="IPR019410">
    <property type="entry name" value="Methyltransf_16"/>
</dbReference>
<dbReference type="EMBL" id="OZ019898">
    <property type="protein sequence ID" value="CAK9228306.1"/>
    <property type="molecule type" value="Genomic_DNA"/>
</dbReference>
<evidence type="ECO:0000313" key="5">
    <source>
        <dbReference type="EMBL" id="CAK9228306.1"/>
    </source>
</evidence>
<dbReference type="Pfam" id="PF08242">
    <property type="entry name" value="Methyltransf_12"/>
    <property type="match status" value="1"/>
</dbReference>
<dbReference type="SUPFAM" id="SSF53335">
    <property type="entry name" value="S-adenosyl-L-methionine-dependent methyltransferases"/>
    <property type="match status" value="2"/>
</dbReference>
<evidence type="ECO:0000256" key="1">
    <source>
        <dbReference type="ARBA" id="ARBA00009725"/>
    </source>
</evidence>
<feature type="domain" description="Methyltransferase type 12" evidence="4">
    <location>
        <begin position="71"/>
        <end position="171"/>
    </location>
</feature>
<keyword evidence="6" id="KW-1185">Reference proteome</keyword>
<evidence type="ECO:0000259" key="4">
    <source>
        <dbReference type="Pfam" id="PF08242"/>
    </source>
</evidence>
<dbReference type="PANTHER" id="PTHR22809:SF5">
    <property type="entry name" value="TRNA N(3)-METHYLCYTIDINE METHYLTRANSFERASE METTL6"/>
    <property type="match status" value="1"/>
</dbReference>
<evidence type="ECO:0000256" key="3">
    <source>
        <dbReference type="ARBA" id="ARBA00022679"/>
    </source>
</evidence>
<dbReference type="PANTHER" id="PTHR22809">
    <property type="entry name" value="METHYLTRANSFERASE-RELATED"/>
    <property type="match status" value="1"/>
</dbReference>
<evidence type="ECO:0000313" key="6">
    <source>
        <dbReference type="Proteomes" id="UP001497512"/>
    </source>
</evidence>